<evidence type="ECO:0000256" key="1">
    <source>
        <dbReference type="SAM" id="MobiDB-lite"/>
    </source>
</evidence>
<sequence>MKLYRLTFIALLALFFACNSDTIEPIGDDGQDSQQDDSNDDGDDGVDDGILNETVTVSVVNAFENLAFTQPLDLQSPNDGTDRIFVAEKTGRIRVFENDPNVTSADTYLDLSGNLSTTSEQGLIGFAFHPDYASNGYVYVCYNPSTGVSNISRFTVSQSNANAVDPGSEVLIIQISQPDTNHNGGQLAFGPDGYLYISSGDGGGAGDTDNNSQTRSNLLGNILRIDVDNTENGLNYAIPLSNPFVGENGVRGEIYAYGLRNPWRMSFDSESGSLWAADVGQGAREEIDVIVSGGNYGWKLFEGTSCFSGDCNDSGLTPPIYEYGHDNGDRSVTGGTVYRGDEISSLKGKYIYGDYVSGRIWALETDGSTNQLVTGSRLSVSAFGVDSNKELYVCDLVGGIYKFVETPIQ</sequence>
<feature type="chain" id="PRO_5045303079" evidence="2">
    <location>
        <begin position="21"/>
        <end position="409"/>
    </location>
</feature>
<dbReference type="RefSeq" id="WP_168552132.1">
    <property type="nucleotide sequence ID" value="NZ_JAAWWL010000002.1"/>
</dbReference>
<proteinExistence type="predicted"/>
<reference evidence="4 5" key="1">
    <citation type="submission" date="2020-04" db="EMBL/GenBank/DDBJ databases">
        <authorList>
            <person name="Yoon J."/>
        </authorList>
    </citation>
    <scope>NUCLEOTIDE SEQUENCE [LARGE SCALE GENOMIC DNA]</scope>
    <source>
        <strain evidence="4 5">DJ-13</strain>
    </source>
</reference>
<comment type="caution">
    <text evidence="4">The sequence shown here is derived from an EMBL/GenBank/DDBJ whole genome shotgun (WGS) entry which is preliminary data.</text>
</comment>
<dbReference type="EMBL" id="JAAWWL010000002">
    <property type="protein sequence ID" value="NKI31897.1"/>
    <property type="molecule type" value="Genomic_DNA"/>
</dbReference>
<dbReference type="InterPro" id="IPR011041">
    <property type="entry name" value="Quinoprot_gluc/sorb_DH_b-prop"/>
</dbReference>
<feature type="domain" description="Glucose/Sorbosone dehydrogenase" evidence="3">
    <location>
        <begin position="69"/>
        <end position="370"/>
    </location>
</feature>
<gene>
    <name evidence="4" type="ORF">HCU67_08050</name>
</gene>
<organism evidence="4 5">
    <name type="scientific">Croceivirga thetidis</name>
    <dbReference type="NCBI Taxonomy" id="2721623"/>
    <lineage>
        <taxon>Bacteria</taxon>
        <taxon>Pseudomonadati</taxon>
        <taxon>Bacteroidota</taxon>
        <taxon>Flavobacteriia</taxon>
        <taxon>Flavobacteriales</taxon>
        <taxon>Flavobacteriaceae</taxon>
        <taxon>Croceivirga</taxon>
    </lineage>
</organism>
<dbReference type="SUPFAM" id="SSF50952">
    <property type="entry name" value="Soluble quinoprotein glucose dehydrogenase"/>
    <property type="match status" value="1"/>
</dbReference>
<evidence type="ECO:0000313" key="4">
    <source>
        <dbReference type="EMBL" id="NKI31897.1"/>
    </source>
</evidence>
<feature type="compositionally biased region" description="Acidic residues" evidence="1">
    <location>
        <begin position="26"/>
        <end position="47"/>
    </location>
</feature>
<feature type="signal peptide" evidence="2">
    <location>
        <begin position="1"/>
        <end position="20"/>
    </location>
</feature>
<dbReference type="InterPro" id="IPR012938">
    <property type="entry name" value="Glc/Sorbosone_DH"/>
</dbReference>
<dbReference type="PANTHER" id="PTHR19328">
    <property type="entry name" value="HEDGEHOG-INTERACTING PROTEIN"/>
    <property type="match status" value="1"/>
</dbReference>
<dbReference type="InterPro" id="IPR011042">
    <property type="entry name" value="6-blade_b-propeller_TolB-like"/>
</dbReference>
<evidence type="ECO:0000259" key="3">
    <source>
        <dbReference type="Pfam" id="PF07995"/>
    </source>
</evidence>
<keyword evidence="2" id="KW-0732">Signal</keyword>
<feature type="region of interest" description="Disordered" evidence="1">
    <location>
        <begin position="25"/>
        <end position="48"/>
    </location>
</feature>
<keyword evidence="5" id="KW-1185">Reference proteome</keyword>
<dbReference type="PANTHER" id="PTHR19328:SF75">
    <property type="entry name" value="ALDOSE SUGAR DEHYDROGENASE YLII"/>
    <property type="match status" value="1"/>
</dbReference>
<evidence type="ECO:0000256" key="2">
    <source>
        <dbReference type="SAM" id="SignalP"/>
    </source>
</evidence>
<dbReference type="Pfam" id="PF07995">
    <property type="entry name" value="GSDH"/>
    <property type="match status" value="1"/>
</dbReference>
<dbReference type="Gene3D" id="2.120.10.30">
    <property type="entry name" value="TolB, C-terminal domain"/>
    <property type="match status" value="1"/>
</dbReference>
<evidence type="ECO:0000313" key="5">
    <source>
        <dbReference type="Proteomes" id="UP000718451"/>
    </source>
</evidence>
<accession>A0ABX1GPQ9</accession>
<dbReference type="PROSITE" id="PS51257">
    <property type="entry name" value="PROKAR_LIPOPROTEIN"/>
    <property type="match status" value="1"/>
</dbReference>
<dbReference type="Proteomes" id="UP000718451">
    <property type="component" value="Unassembled WGS sequence"/>
</dbReference>
<name>A0ABX1GPQ9_9FLAO</name>
<protein>
    <submittedName>
        <fullName evidence="4">PQQ-dependent sugar dehydrogenase</fullName>
    </submittedName>
</protein>